<reference evidence="3" key="1">
    <citation type="submission" date="2016-06" db="UniProtKB">
        <authorList>
            <consortium name="WormBaseParasite"/>
        </authorList>
    </citation>
    <scope>IDENTIFICATION</scope>
</reference>
<dbReference type="EMBL" id="UYRT01078395">
    <property type="protein sequence ID" value="VDN18435.1"/>
    <property type="molecule type" value="Genomic_DNA"/>
</dbReference>
<keyword evidence="2" id="KW-1185">Reference proteome</keyword>
<gene>
    <name evidence="1" type="ORF">GPUH_LOCUS11174</name>
</gene>
<proteinExistence type="predicted"/>
<accession>A0A183DR33</accession>
<evidence type="ECO:0000313" key="2">
    <source>
        <dbReference type="Proteomes" id="UP000271098"/>
    </source>
</evidence>
<dbReference type="OrthoDB" id="5827270at2759"/>
<organism evidence="3">
    <name type="scientific">Gongylonema pulchrum</name>
    <dbReference type="NCBI Taxonomy" id="637853"/>
    <lineage>
        <taxon>Eukaryota</taxon>
        <taxon>Metazoa</taxon>
        <taxon>Ecdysozoa</taxon>
        <taxon>Nematoda</taxon>
        <taxon>Chromadorea</taxon>
        <taxon>Rhabditida</taxon>
        <taxon>Spirurina</taxon>
        <taxon>Spiruromorpha</taxon>
        <taxon>Spiruroidea</taxon>
        <taxon>Gongylonematidae</taxon>
        <taxon>Gongylonema</taxon>
    </lineage>
</organism>
<evidence type="ECO:0000313" key="1">
    <source>
        <dbReference type="EMBL" id="VDN18435.1"/>
    </source>
</evidence>
<name>A0A183DR33_9BILA</name>
<reference evidence="1 2" key="2">
    <citation type="submission" date="2018-11" db="EMBL/GenBank/DDBJ databases">
        <authorList>
            <consortium name="Pathogen Informatics"/>
        </authorList>
    </citation>
    <scope>NUCLEOTIDE SEQUENCE [LARGE SCALE GENOMIC DNA]</scope>
</reference>
<dbReference type="WBParaSite" id="GPUH_0001118701-mRNA-1">
    <property type="protein sequence ID" value="GPUH_0001118701-mRNA-1"/>
    <property type="gene ID" value="GPUH_0001118701"/>
</dbReference>
<evidence type="ECO:0000313" key="3">
    <source>
        <dbReference type="WBParaSite" id="GPUH_0001118701-mRNA-1"/>
    </source>
</evidence>
<protein>
    <submittedName>
        <fullName evidence="3">Remorin_C domain-containing protein</fullName>
    </submittedName>
</protein>
<sequence length="220" mass="24905">MEKHSVKDESFSADALQGTSFSYQDTDVHRNVSVWLKAAELRSKKNLKKAEQRKRVEDNAVTWKRHLEELRQIREEISKHHEAKRTMSWGNAEGKNFGEPEKRRLRSFGATSLPQKRIQKLCLSSWLTGYSFVAVSSLCSFIGFDEKCEANSSELVPHSLPHYCIKEESDDELLKIALESSTDSESRLEKDGALADDELSDETLLALVTSSPETISRAEG</sequence>
<dbReference type="AlphaFoldDB" id="A0A183DR33"/>
<dbReference type="Proteomes" id="UP000271098">
    <property type="component" value="Unassembled WGS sequence"/>
</dbReference>